<reference evidence="3 4" key="1">
    <citation type="submission" date="2019-07" db="EMBL/GenBank/DDBJ databases">
        <title>Cryptosporangium phraense sp. nov., isolated from plant litter.</title>
        <authorList>
            <person name="Suriyachadkun C."/>
        </authorList>
    </citation>
    <scope>NUCLEOTIDE SEQUENCE [LARGE SCALE GENOMIC DNA]</scope>
    <source>
        <strain evidence="3 4">A-T 5661</strain>
    </source>
</reference>
<dbReference type="NCBIfam" id="TIGR00254">
    <property type="entry name" value="GGDEF"/>
    <property type="match status" value="1"/>
</dbReference>
<evidence type="ECO:0000259" key="2">
    <source>
        <dbReference type="PROSITE" id="PS50887"/>
    </source>
</evidence>
<dbReference type="EMBL" id="VIRS01000005">
    <property type="protein sequence ID" value="TQS45304.1"/>
    <property type="molecule type" value="Genomic_DNA"/>
</dbReference>
<evidence type="ECO:0000313" key="4">
    <source>
        <dbReference type="Proteomes" id="UP000317982"/>
    </source>
</evidence>
<dbReference type="PANTHER" id="PTHR46663:SF2">
    <property type="entry name" value="GGDEF DOMAIN-CONTAINING PROTEIN"/>
    <property type="match status" value="1"/>
</dbReference>
<dbReference type="AlphaFoldDB" id="A0A545AVH4"/>
<sequence>MSRFTLAAGAALTVLLATLTGVLAGSRSRALRQVADATAALRHDIATHARADRLAAVLSIDLDGFKQINDQRGHAAGDAVLRTVAARMENSLRLVDTVARLGGDEFAILLEGLTTPADARVSASIGIALSRPGTGADELRRAADTAMYTANNTGKNRCVEATGPPPDPAVARPAAHR</sequence>
<proteinExistence type="predicted"/>
<dbReference type="Gene3D" id="3.30.70.270">
    <property type="match status" value="2"/>
</dbReference>
<evidence type="ECO:0000256" key="1">
    <source>
        <dbReference type="SAM" id="MobiDB-lite"/>
    </source>
</evidence>
<name>A0A545AVH4_9ACTN</name>
<dbReference type="OrthoDB" id="23692at2"/>
<dbReference type="CDD" id="cd01949">
    <property type="entry name" value="GGDEF"/>
    <property type="match status" value="1"/>
</dbReference>
<feature type="domain" description="GGDEF" evidence="2">
    <location>
        <begin position="53"/>
        <end position="177"/>
    </location>
</feature>
<dbReference type="InterPro" id="IPR000160">
    <property type="entry name" value="GGDEF_dom"/>
</dbReference>
<dbReference type="PROSITE" id="PS50887">
    <property type="entry name" value="GGDEF"/>
    <property type="match status" value="1"/>
</dbReference>
<dbReference type="InterPro" id="IPR029787">
    <property type="entry name" value="Nucleotide_cyclase"/>
</dbReference>
<evidence type="ECO:0000313" key="3">
    <source>
        <dbReference type="EMBL" id="TQS45304.1"/>
    </source>
</evidence>
<dbReference type="Pfam" id="PF00990">
    <property type="entry name" value="GGDEF"/>
    <property type="match status" value="1"/>
</dbReference>
<protein>
    <submittedName>
        <fullName evidence="3">GGDEF domain-containing protein</fullName>
    </submittedName>
</protein>
<dbReference type="Proteomes" id="UP000317982">
    <property type="component" value="Unassembled WGS sequence"/>
</dbReference>
<accession>A0A545AVH4</accession>
<dbReference type="SUPFAM" id="SSF55073">
    <property type="entry name" value="Nucleotide cyclase"/>
    <property type="match status" value="1"/>
</dbReference>
<dbReference type="SMART" id="SM00267">
    <property type="entry name" value="GGDEF"/>
    <property type="match status" value="1"/>
</dbReference>
<feature type="region of interest" description="Disordered" evidence="1">
    <location>
        <begin position="155"/>
        <end position="177"/>
    </location>
</feature>
<dbReference type="InParanoid" id="A0A545AVH4"/>
<dbReference type="RefSeq" id="WP_142704169.1">
    <property type="nucleotide sequence ID" value="NZ_VIRS01000005.1"/>
</dbReference>
<comment type="caution">
    <text evidence="3">The sequence shown here is derived from an EMBL/GenBank/DDBJ whole genome shotgun (WGS) entry which is preliminary data.</text>
</comment>
<keyword evidence="4" id="KW-1185">Reference proteome</keyword>
<dbReference type="InterPro" id="IPR043128">
    <property type="entry name" value="Rev_trsase/Diguanyl_cyclase"/>
</dbReference>
<organism evidence="3 4">
    <name type="scientific">Cryptosporangium phraense</name>
    <dbReference type="NCBI Taxonomy" id="2593070"/>
    <lineage>
        <taxon>Bacteria</taxon>
        <taxon>Bacillati</taxon>
        <taxon>Actinomycetota</taxon>
        <taxon>Actinomycetes</taxon>
        <taxon>Cryptosporangiales</taxon>
        <taxon>Cryptosporangiaceae</taxon>
        <taxon>Cryptosporangium</taxon>
    </lineage>
</organism>
<gene>
    <name evidence="3" type="ORF">FL583_09400</name>
</gene>
<dbReference type="PANTHER" id="PTHR46663">
    <property type="entry name" value="DIGUANYLATE CYCLASE DGCT-RELATED"/>
    <property type="match status" value="1"/>
</dbReference>
<dbReference type="InterPro" id="IPR052163">
    <property type="entry name" value="DGC-Regulatory_Protein"/>
</dbReference>